<dbReference type="InterPro" id="IPR029058">
    <property type="entry name" value="AB_hydrolase_fold"/>
</dbReference>
<keyword evidence="3" id="KW-0479">Metal-binding</keyword>
<keyword evidence="6" id="KW-0106">Calcium</keyword>
<evidence type="ECO:0000313" key="10">
    <source>
        <dbReference type="Proteomes" id="UP001152607"/>
    </source>
</evidence>
<dbReference type="Proteomes" id="UP001152607">
    <property type="component" value="Unassembled WGS sequence"/>
</dbReference>
<evidence type="ECO:0000256" key="8">
    <source>
        <dbReference type="RuleBase" id="RU361238"/>
    </source>
</evidence>
<dbReference type="SUPFAM" id="SSF53474">
    <property type="entry name" value="alpha/beta-Hydrolases"/>
    <property type="match status" value="1"/>
</dbReference>
<evidence type="ECO:0000256" key="2">
    <source>
        <dbReference type="ARBA" id="ARBA00022487"/>
    </source>
</evidence>
<evidence type="ECO:0000256" key="7">
    <source>
        <dbReference type="ARBA" id="ARBA00023157"/>
    </source>
</evidence>
<dbReference type="InterPro" id="IPR011118">
    <property type="entry name" value="Tannase/feruloyl_esterase"/>
</dbReference>
<reference evidence="9" key="1">
    <citation type="submission" date="2023-01" db="EMBL/GenBank/DDBJ databases">
        <authorList>
            <person name="Van Ghelder C."/>
            <person name="Rancurel C."/>
        </authorList>
    </citation>
    <scope>NUCLEOTIDE SEQUENCE</scope>
    <source>
        <strain evidence="9">CNCM I-4278</strain>
    </source>
</reference>
<comment type="caution">
    <text evidence="9">The sequence shown here is derived from an EMBL/GenBank/DDBJ whole genome shotgun (WGS) entry which is preliminary data.</text>
</comment>
<dbReference type="GO" id="GO:0046872">
    <property type="term" value="F:metal ion binding"/>
    <property type="evidence" value="ECO:0007669"/>
    <property type="project" value="UniProtKB-KW"/>
</dbReference>
<dbReference type="OrthoDB" id="3039123at2759"/>
<feature type="chain" id="PRO_5041016150" description="Carboxylic ester hydrolase" evidence="8">
    <location>
        <begin position="21"/>
        <end position="553"/>
    </location>
</feature>
<keyword evidence="2" id="KW-0719">Serine esterase</keyword>
<dbReference type="EMBL" id="CAOQHR010000002">
    <property type="protein sequence ID" value="CAI6292323.1"/>
    <property type="molecule type" value="Genomic_DNA"/>
</dbReference>
<comment type="similarity">
    <text evidence="1 8">Belongs to the tannase family.</text>
</comment>
<evidence type="ECO:0000256" key="6">
    <source>
        <dbReference type="ARBA" id="ARBA00022837"/>
    </source>
</evidence>
<dbReference type="PANTHER" id="PTHR33938">
    <property type="entry name" value="FERULOYL ESTERASE B-RELATED"/>
    <property type="match status" value="1"/>
</dbReference>
<keyword evidence="7" id="KW-1015">Disulfide bond</keyword>
<evidence type="ECO:0000256" key="3">
    <source>
        <dbReference type="ARBA" id="ARBA00022723"/>
    </source>
</evidence>
<evidence type="ECO:0000256" key="4">
    <source>
        <dbReference type="ARBA" id="ARBA00022729"/>
    </source>
</evidence>
<sequence>MMFTYRLLGLALTLVTSVHASSHCSVEDLSNFISQNDNAEVLMAQSISSNGSFGEVGNVAYPKNATYLPSLCVATINVTSSPTSSYTFGVFLPDDWNQRFLAVGNGGFSGGINWYAMGTGVKYGFATISTSTGHNSTGQDMSWAIGNPETKADWAGRSLHGSTVLAKQIVEQYYGSAANKSYYSGCSTGGRQGVKSAQDHPEDFDGILAGAPAWMSTSQQLWQLKVGAINLPVDGPGYLPTALFSVISQEVLRQCDKSDGISDGIIMNPKHCNFRPEKLLCAPTPANQSACLTAPQISTLKQMYLPLIQFDADVNNLTYLYPNFGLGSELQMPASFGTNNEPSLYGTDYAKNYIFDDPDWDWRISFNYSTFVEAGRLNPGNVNADNFDLSGFHSRGGKLITYHGYADGLIPTDVSQVLYDETYMAMAQQGVNLDEFYRLFFVPGMQHCQGSVYDAPWYFGASDHASNLETNGQHKFPVPGVDDAKHDALLALVAWVEGGQEVDQLVATKYENDTVSNGVLRQRPICKYPGFASWDGEGDVNVASSWSCVGYDS</sequence>
<feature type="signal peptide" evidence="8">
    <location>
        <begin position="1"/>
        <end position="20"/>
    </location>
</feature>
<gene>
    <name evidence="9" type="ORF">PDIGIT_LOCUS2505</name>
</gene>
<keyword evidence="5 8" id="KW-0378">Hydrolase</keyword>
<organism evidence="9 10">
    <name type="scientific">Periconia digitata</name>
    <dbReference type="NCBI Taxonomy" id="1303443"/>
    <lineage>
        <taxon>Eukaryota</taxon>
        <taxon>Fungi</taxon>
        <taxon>Dikarya</taxon>
        <taxon>Ascomycota</taxon>
        <taxon>Pezizomycotina</taxon>
        <taxon>Dothideomycetes</taxon>
        <taxon>Pleosporomycetidae</taxon>
        <taxon>Pleosporales</taxon>
        <taxon>Massarineae</taxon>
        <taxon>Periconiaceae</taxon>
        <taxon>Periconia</taxon>
    </lineage>
</organism>
<dbReference type="PANTHER" id="PTHR33938:SF2">
    <property type="entry name" value="CARBOXYLIC ESTER HYDROLASE"/>
    <property type="match status" value="1"/>
</dbReference>
<dbReference type="EC" id="3.1.1.-" evidence="8"/>
<dbReference type="Pfam" id="PF07519">
    <property type="entry name" value="Tannase"/>
    <property type="match status" value="1"/>
</dbReference>
<protein>
    <recommendedName>
        <fullName evidence="8">Carboxylic ester hydrolase</fullName>
        <ecNumber evidence="8">3.1.1.-</ecNumber>
    </recommendedName>
</protein>
<name>A0A9W4U406_9PLEO</name>
<accession>A0A9W4U406</accession>
<keyword evidence="4 8" id="KW-0732">Signal</keyword>
<dbReference type="GO" id="GO:0030600">
    <property type="term" value="F:feruloyl esterase activity"/>
    <property type="evidence" value="ECO:0007669"/>
    <property type="project" value="UniProtKB-ARBA"/>
</dbReference>
<evidence type="ECO:0000256" key="1">
    <source>
        <dbReference type="ARBA" id="ARBA00006249"/>
    </source>
</evidence>
<evidence type="ECO:0000256" key="5">
    <source>
        <dbReference type="ARBA" id="ARBA00022801"/>
    </source>
</evidence>
<dbReference type="AlphaFoldDB" id="A0A9W4U406"/>
<evidence type="ECO:0000313" key="9">
    <source>
        <dbReference type="EMBL" id="CAI6292323.1"/>
    </source>
</evidence>
<proteinExistence type="inferred from homology"/>
<keyword evidence="10" id="KW-1185">Reference proteome</keyword>